<evidence type="ECO:0000256" key="3">
    <source>
        <dbReference type="ARBA" id="ARBA00022553"/>
    </source>
</evidence>
<dbReference type="SUPFAM" id="SSF53474">
    <property type="entry name" value="alpha/beta-Hydrolases"/>
    <property type="match status" value="1"/>
</dbReference>
<dbReference type="CDD" id="cd00833">
    <property type="entry name" value="PKS"/>
    <property type="match status" value="1"/>
</dbReference>
<dbReference type="Gene3D" id="3.30.70.3290">
    <property type="match status" value="1"/>
</dbReference>
<keyword evidence="2" id="KW-0596">Phosphopantetheine</keyword>
<dbReference type="Pfam" id="PF00109">
    <property type="entry name" value="ketoacyl-synt"/>
    <property type="match status" value="1"/>
</dbReference>
<dbReference type="Gene3D" id="3.40.47.10">
    <property type="match status" value="1"/>
</dbReference>
<dbReference type="GO" id="GO:0044550">
    <property type="term" value="P:secondary metabolite biosynthetic process"/>
    <property type="evidence" value="ECO:0007669"/>
    <property type="project" value="UniProtKB-ARBA"/>
</dbReference>
<dbReference type="Gene3D" id="3.40.366.10">
    <property type="entry name" value="Malonyl-Coenzyme A Acyl Carrier Protein, domain 2"/>
    <property type="match status" value="2"/>
</dbReference>
<evidence type="ECO:0008006" key="14">
    <source>
        <dbReference type="Google" id="ProtNLM"/>
    </source>
</evidence>
<dbReference type="Pfam" id="PF02801">
    <property type="entry name" value="Ketoacyl-synt_C"/>
    <property type="match status" value="1"/>
</dbReference>
<dbReference type="InterPro" id="IPR020802">
    <property type="entry name" value="TesA-like"/>
</dbReference>
<dbReference type="GO" id="GO:0004312">
    <property type="term" value="F:fatty acid synthase activity"/>
    <property type="evidence" value="ECO:0007669"/>
    <property type="project" value="TreeGrafter"/>
</dbReference>
<evidence type="ECO:0000313" key="13">
    <source>
        <dbReference type="Proteomes" id="UP000308768"/>
    </source>
</evidence>
<dbReference type="Pfam" id="PF16073">
    <property type="entry name" value="SAT"/>
    <property type="match status" value="1"/>
</dbReference>
<organism evidence="12 13">
    <name type="scientific">Cryomyces minteri</name>
    <dbReference type="NCBI Taxonomy" id="331657"/>
    <lineage>
        <taxon>Eukaryota</taxon>
        <taxon>Fungi</taxon>
        <taxon>Dikarya</taxon>
        <taxon>Ascomycota</taxon>
        <taxon>Pezizomycotina</taxon>
        <taxon>Dothideomycetes</taxon>
        <taxon>Dothideomycetes incertae sedis</taxon>
        <taxon>Cryomyces</taxon>
    </lineage>
</organism>
<feature type="compositionally biased region" description="Basic and acidic residues" evidence="8">
    <location>
        <begin position="1877"/>
        <end position="1892"/>
    </location>
</feature>
<evidence type="ECO:0000256" key="4">
    <source>
        <dbReference type="ARBA" id="ARBA00022679"/>
    </source>
</evidence>
<feature type="compositionally biased region" description="Low complexity" evidence="8">
    <location>
        <begin position="1766"/>
        <end position="1781"/>
    </location>
</feature>
<dbReference type="PROSITE" id="PS00606">
    <property type="entry name" value="KS3_1"/>
    <property type="match status" value="1"/>
</dbReference>
<dbReference type="PROSITE" id="PS50075">
    <property type="entry name" value="CARRIER"/>
    <property type="match status" value="2"/>
</dbReference>
<evidence type="ECO:0000256" key="6">
    <source>
        <dbReference type="ARBA" id="ARBA00023268"/>
    </source>
</evidence>
<dbReference type="Gene3D" id="3.10.129.110">
    <property type="entry name" value="Polyketide synthase dehydratase"/>
    <property type="match status" value="1"/>
</dbReference>
<dbReference type="InterPro" id="IPR020841">
    <property type="entry name" value="PKS_Beta-ketoAc_synthase_dom"/>
</dbReference>
<dbReference type="GO" id="GO:0031177">
    <property type="term" value="F:phosphopantetheine binding"/>
    <property type="evidence" value="ECO:0007669"/>
    <property type="project" value="InterPro"/>
</dbReference>
<dbReference type="SMART" id="SM00825">
    <property type="entry name" value="PKS_KS"/>
    <property type="match status" value="1"/>
</dbReference>
<dbReference type="Gene3D" id="3.40.50.1820">
    <property type="entry name" value="alpha/beta hydrolase"/>
    <property type="match status" value="1"/>
</dbReference>
<dbReference type="Pfam" id="PF14765">
    <property type="entry name" value="PS-DH"/>
    <property type="match status" value="1"/>
</dbReference>
<accession>A0A4U0X7K6</accession>
<dbReference type="FunFam" id="3.40.366.10:FF:000002">
    <property type="entry name" value="Probable polyketide synthase 2"/>
    <property type="match status" value="1"/>
</dbReference>
<sequence length="2165" mass="234493">MSNIVLFGDQTADQYSLLRKISLRRDNALLTTFLERVAVVLREEIRKLPRAQREAIPDFLTVQHLVEAYYEKGVRIAPVESCSVTIAQLSHYIGFYSENPSEVPAPFNTRVIGLCTGLLAGSAIASAKTLNDLIPIAVEMVRISFRTGSTVGTAKDALEQNTTDRLSWSTIVTGTSEQAAQEALAAFHQEKGIPVSSQAYVSAVSVMAVTISGPPSTTQRLFQESEALRKNHRVPIPIHAPYHAGHLYGEADVERILDDESVELLRAYTPAMLVHSAATGKCQTVSNTLELVQIALREILQLPVRWDHLLEEIVSEVTSNSKGEVKVSAVGVTNVANSLVSALKAGGQSSVSVKDYTTWASGMESNSGRIQNDKIAIVGMAGRFPSAASHEALWELLEKGLDVHREVPADRFDAQAHCDPTGKGKNKSHTPYGCFIDEPGNFDPRFFNMSPREAAQTDPMGRLALVTAYEALEMSGYVPNRTPSTKLHRIGTFYGQTSDDWREINAAQNVDTYFITGGVRAFAPGRINYYFKFSGPSFSIDTACSSSLAAIQLACTSLWAGDCDTACAGGLNVLTNPDIFSGLSKGQFLSKTGSCKTYDNDADGYCRGDGCGSVVLKRYEDAIADKDNILGCILGAATNHSAEAVSITHPHAGAQEFLYKKVLANAGVDAHEISYVEMHGTGTQAGDGIEMTSVTNVFAPRHRRRRAEETLHLGAIKANIGHGEAASGINSLIKVMMMLKNNAIPANVGIKGIINQTFPKDLKDRNVHIEQVKVAFPRKGAEKRKVFLNNFSAAGGNTAILLEDGPLRVAPAAKDPRTMLPVTVTARSIASLKRNIQRLQAYLSANPSATLPGLSYTTTARRIQHNYRIAFPISDIANVSNALQANLKETYSPVPMVSSKVAFCFTGQGSQYTGLAQKLYQDLGSFKNDIDQLDNIARIQGLPSFLQLLDGTDVQTLSPVVVQLGMACIQVALARMWASWGITPTAVIGHSLGEYAALHVAGVISASDMVLLVGRRAELLVADCTPHTHGMLAVKGSAEAIANVLGSKMTEIACINGPEETVLCGSGEAVAAANETLASRGFKATKLNVPFAFHSAQVDPILESFKAVASSVTFKKPTVPVLSPLSGDIIREAGIIGPDYLARHARETVNFWTALTTGLKEKAFDGKTAWLEVGAHPVCSGMVKSSLDGATVTAPSLRRGEDPWKTIATSVCALFSAGVAINFDEFHHEFNDAHELLTLPTYSFDDKKYWIEYTNNWTLTKGEAPVAPKAIEAAPVVEEKSKLSTTSCQRIVREELHANSGTVVVQSNLADSKLHPLVSGHLVNNTALCPSSLYADMALTVADYLYKQLRPSAPKIGMNVCKMEVPKPLIAKVPAPAEGQYIQVEATADLEQNCASLKWRSVTKEGKLIQDHAHCTVKYEDMDNWAEEWGRTNYMVQTQIDLLKQKMQTGDAHKIMRGMAYKLFKALVTYDDKYRGMEEVILDGKNTEATASVKFQTKPEDGDFYCSPYWIDSMAHISGFIVNASDLIDSDEHVYISHGWGSMRVARQLSADKHYRSYVRMQPAPGNVSVGDVYVFEGNDIVAVVGGLKFQQIPRRVLNTFLPPNKGLVKAPAAATKAAPIKAAAPAPIKTQIITAPKTIKAPVMKAVKKPVVKKVASGNTVSSKVMKIIAEETDVDMSELVDEAAFENLGVDSLMSLTISAKFREELDLEISSTLFTDYPSVGEMKKFFSQYDGAAPAAAQMEDDSEDDSEPPTDLATPYYDDGASTPASSAPSSAPSESGKPDHYDAPVSSSAPADGEPSLARQIVAHEMGVDISEITDRAELDEMGMDSLMSLTILGELREKTGVDLPSTFLVTNNCIEDIENELGMRPKPKAAKAEKKQSKQTKAPELEKVNAKLRDLSKFPAATSVLLQGNAKIANKKLFLFPDGSGSATSYISIPNISPDMAVYGLNCPFMKKPTDYTCGIDGVSAIYLAEMKRRQPEGPYILGGWSAGGVIAYEVAMQLVSMGEKIEKLVLIDSPCPVQLEPLPARLHHFFDSIGLLGTGDPAKTPGWLLPHFEYSIKALADYEPQPSPVPIETFAIWAKQGVCPPGAPRPPPAENEDPKPMKWLLDNRTDFGDNGWAQLLGNNMTFTTMDGNHFTMMRDEHSETLGRLIRQGLGLSA</sequence>
<dbReference type="NCBIfam" id="TIGR04532">
    <property type="entry name" value="PT_fungal_PKS"/>
    <property type="match status" value="1"/>
</dbReference>
<dbReference type="PROSITE" id="PS00012">
    <property type="entry name" value="PHOSPHOPANTETHEINE"/>
    <property type="match status" value="1"/>
</dbReference>
<dbReference type="InterPro" id="IPR018201">
    <property type="entry name" value="Ketoacyl_synth_AS"/>
</dbReference>
<dbReference type="FunFam" id="3.40.47.10:FF:000031">
    <property type="entry name" value="Sterigmatocystin biosynthesis polyketide synthase"/>
    <property type="match status" value="1"/>
</dbReference>
<dbReference type="EMBL" id="NAJN01000496">
    <property type="protein sequence ID" value="TKA72490.1"/>
    <property type="molecule type" value="Genomic_DNA"/>
</dbReference>
<dbReference type="InterPro" id="IPR042104">
    <property type="entry name" value="PKS_dehydratase_sf"/>
</dbReference>
<dbReference type="SUPFAM" id="SSF55048">
    <property type="entry name" value="Probable ACP-binding domain of malonyl-CoA ACP transacylase"/>
    <property type="match status" value="1"/>
</dbReference>
<feature type="domain" description="Ketosynthase family 3 (KS3)" evidence="10">
    <location>
        <begin position="372"/>
        <end position="804"/>
    </location>
</feature>
<keyword evidence="3" id="KW-0597">Phosphoprotein</keyword>
<feature type="domain" description="Carrier" evidence="9">
    <location>
        <begin position="1657"/>
        <end position="1734"/>
    </location>
</feature>
<dbReference type="Pfam" id="PF00698">
    <property type="entry name" value="Acyl_transf_1"/>
    <property type="match status" value="1"/>
</dbReference>
<gene>
    <name evidence="12" type="ORF">B0A49_08542</name>
</gene>
<evidence type="ECO:0000259" key="9">
    <source>
        <dbReference type="PROSITE" id="PS50075"/>
    </source>
</evidence>
<feature type="region of interest" description="C-terminal hotdog fold" evidence="7">
    <location>
        <begin position="1452"/>
        <end position="1599"/>
    </location>
</feature>
<evidence type="ECO:0000259" key="11">
    <source>
        <dbReference type="PROSITE" id="PS52019"/>
    </source>
</evidence>
<protein>
    <recommendedName>
        <fullName evidence="14">Polyketide synthase</fullName>
    </recommendedName>
</protein>
<feature type="active site" description="Proton donor; for dehydratase activity" evidence="7">
    <location>
        <position position="1512"/>
    </location>
</feature>
<dbReference type="Pfam" id="PF22621">
    <property type="entry name" value="CurL-like_PKS_C"/>
    <property type="match status" value="1"/>
</dbReference>
<dbReference type="SMART" id="SM00827">
    <property type="entry name" value="PKS_AT"/>
    <property type="match status" value="1"/>
</dbReference>
<dbReference type="InterPro" id="IPR016039">
    <property type="entry name" value="Thiolase-like"/>
</dbReference>
<comment type="cofactor">
    <cofactor evidence="1">
        <name>pantetheine 4'-phosphate</name>
        <dbReference type="ChEBI" id="CHEBI:47942"/>
    </cofactor>
</comment>
<evidence type="ECO:0000256" key="5">
    <source>
        <dbReference type="ARBA" id="ARBA00022737"/>
    </source>
</evidence>
<dbReference type="PANTHER" id="PTHR43775:SF37">
    <property type="entry name" value="SI:DKEY-61P9.11"/>
    <property type="match status" value="1"/>
</dbReference>
<dbReference type="InterPro" id="IPR016035">
    <property type="entry name" value="Acyl_Trfase/lysoPLipase"/>
</dbReference>
<evidence type="ECO:0000259" key="10">
    <source>
        <dbReference type="PROSITE" id="PS52004"/>
    </source>
</evidence>
<feature type="domain" description="PKS/mFAS DH" evidence="11">
    <location>
        <begin position="1289"/>
        <end position="1599"/>
    </location>
</feature>
<feature type="domain" description="Carrier" evidence="9">
    <location>
        <begin position="1798"/>
        <end position="1872"/>
    </location>
</feature>
<dbReference type="SMART" id="SM00824">
    <property type="entry name" value="PKS_TE"/>
    <property type="match status" value="1"/>
</dbReference>
<dbReference type="PANTHER" id="PTHR43775">
    <property type="entry name" value="FATTY ACID SYNTHASE"/>
    <property type="match status" value="1"/>
</dbReference>
<evidence type="ECO:0000313" key="12">
    <source>
        <dbReference type="EMBL" id="TKA72490.1"/>
    </source>
</evidence>
<keyword evidence="6" id="KW-0511">Multifunctional enzyme</keyword>
<dbReference type="Pfam" id="PF00975">
    <property type="entry name" value="Thioesterase"/>
    <property type="match status" value="1"/>
</dbReference>
<dbReference type="GO" id="GO:0004315">
    <property type="term" value="F:3-oxoacyl-[acyl-carrier-protein] synthase activity"/>
    <property type="evidence" value="ECO:0007669"/>
    <property type="project" value="InterPro"/>
</dbReference>
<dbReference type="InterPro" id="IPR020806">
    <property type="entry name" value="PKS_PP-bd"/>
</dbReference>
<evidence type="ECO:0000256" key="1">
    <source>
        <dbReference type="ARBA" id="ARBA00001957"/>
    </source>
</evidence>
<dbReference type="InterPro" id="IPR009081">
    <property type="entry name" value="PP-bd_ACP"/>
</dbReference>
<dbReference type="SUPFAM" id="SSF53901">
    <property type="entry name" value="Thiolase-like"/>
    <property type="match status" value="1"/>
</dbReference>
<dbReference type="SMART" id="SM00823">
    <property type="entry name" value="PKS_PP"/>
    <property type="match status" value="2"/>
</dbReference>
<reference evidence="12 13" key="1">
    <citation type="submission" date="2017-03" db="EMBL/GenBank/DDBJ databases">
        <title>Genomes of endolithic fungi from Antarctica.</title>
        <authorList>
            <person name="Coleine C."/>
            <person name="Masonjones S."/>
            <person name="Stajich J.E."/>
        </authorList>
    </citation>
    <scope>NUCLEOTIDE SEQUENCE [LARGE SCALE GENOMIC DNA]</scope>
    <source>
        <strain evidence="12 13">CCFEE 5187</strain>
    </source>
</reference>
<dbReference type="InterPro" id="IPR014030">
    <property type="entry name" value="Ketoacyl_synth_N"/>
</dbReference>
<feature type="region of interest" description="Disordered" evidence="8">
    <location>
        <begin position="1737"/>
        <end position="1800"/>
    </location>
</feature>
<dbReference type="InterPro" id="IPR014031">
    <property type="entry name" value="Ketoacyl_synth_C"/>
</dbReference>
<dbReference type="SUPFAM" id="SSF47336">
    <property type="entry name" value="ACP-like"/>
    <property type="match status" value="2"/>
</dbReference>
<dbReference type="FunFam" id="3.40.50.1820:FF:000116">
    <property type="entry name" value="Sterigmatocystin biosynthesis polyketide synthase"/>
    <property type="match status" value="1"/>
</dbReference>
<dbReference type="InterPro" id="IPR049551">
    <property type="entry name" value="PKS_DH_C"/>
</dbReference>
<dbReference type="FunFam" id="1.10.1200.10:FF:000011">
    <property type="entry name" value="Sterigmatocystin biosynthesis polyketide synthase"/>
    <property type="match status" value="1"/>
</dbReference>
<keyword evidence="13" id="KW-1185">Reference proteome</keyword>
<dbReference type="STRING" id="331657.A0A4U0X7K6"/>
<comment type="caution">
    <text evidence="12">The sequence shown here is derived from an EMBL/GenBank/DDBJ whole genome shotgun (WGS) entry which is preliminary data.</text>
</comment>
<name>A0A4U0X7K6_9PEZI</name>
<evidence type="ECO:0000256" key="8">
    <source>
        <dbReference type="SAM" id="MobiDB-lite"/>
    </source>
</evidence>
<dbReference type="PROSITE" id="PS52019">
    <property type="entry name" value="PKS_MFAS_DH"/>
    <property type="match status" value="1"/>
</dbReference>
<proteinExistence type="predicted"/>
<keyword evidence="4" id="KW-0808">Transferase</keyword>
<dbReference type="InterPro" id="IPR050091">
    <property type="entry name" value="PKS_NRPS_Biosynth_Enz"/>
</dbReference>
<feature type="region of interest" description="N-terminal hotdog fold" evidence="7">
    <location>
        <begin position="1289"/>
        <end position="1424"/>
    </location>
</feature>
<evidence type="ECO:0000256" key="2">
    <source>
        <dbReference type="ARBA" id="ARBA00022450"/>
    </source>
</evidence>
<dbReference type="InterPro" id="IPR016036">
    <property type="entry name" value="Malonyl_transacylase_ACP-bd"/>
</dbReference>
<dbReference type="InterPro" id="IPR001227">
    <property type="entry name" value="Ac_transferase_dom_sf"/>
</dbReference>
<dbReference type="Pfam" id="PF00550">
    <property type="entry name" value="PP-binding"/>
    <property type="match status" value="2"/>
</dbReference>
<feature type="active site" description="Proton acceptor; for dehydratase activity" evidence="7">
    <location>
        <position position="1321"/>
    </location>
</feature>
<dbReference type="GO" id="GO:0006633">
    <property type="term" value="P:fatty acid biosynthetic process"/>
    <property type="evidence" value="ECO:0007669"/>
    <property type="project" value="InterPro"/>
</dbReference>
<dbReference type="InterPro" id="IPR014043">
    <property type="entry name" value="Acyl_transferase_dom"/>
</dbReference>
<dbReference type="PROSITE" id="PS52004">
    <property type="entry name" value="KS3_2"/>
    <property type="match status" value="1"/>
</dbReference>
<dbReference type="InterPro" id="IPR030918">
    <property type="entry name" value="PT_fungal_PKS"/>
</dbReference>
<dbReference type="InterPro" id="IPR036736">
    <property type="entry name" value="ACP-like_sf"/>
</dbReference>
<dbReference type="Proteomes" id="UP000308768">
    <property type="component" value="Unassembled WGS sequence"/>
</dbReference>
<dbReference type="InterPro" id="IPR001031">
    <property type="entry name" value="Thioesterase"/>
</dbReference>
<dbReference type="InterPro" id="IPR032088">
    <property type="entry name" value="SAT"/>
</dbReference>
<dbReference type="OrthoDB" id="329835at2759"/>
<dbReference type="InterPro" id="IPR006162">
    <property type="entry name" value="Ppantetheine_attach_site"/>
</dbReference>
<feature type="compositionally biased region" description="Acidic residues" evidence="8">
    <location>
        <begin position="1743"/>
        <end position="1753"/>
    </location>
</feature>
<evidence type="ECO:0000256" key="7">
    <source>
        <dbReference type="PROSITE-ProRule" id="PRU01363"/>
    </source>
</evidence>
<dbReference type="InterPro" id="IPR049900">
    <property type="entry name" value="PKS_mFAS_DH"/>
</dbReference>
<dbReference type="Gene3D" id="1.10.1200.10">
    <property type="entry name" value="ACP-like"/>
    <property type="match status" value="2"/>
</dbReference>
<feature type="region of interest" description="Disordered" evidence="8">
    <location>
        <begin position="1871"/>
        <end position="1892"/>
    </location>
</feature>
<keyword evidence="5" id="KW-0677">Repeat</keyword>
<dbReference type="FunFam" id="3.10.129.110:FF:000001">
    <property type="entry name" value="Sterigmatocystin biosynthesis polyketide synthase"/>
    <property type="match status" value="1"/>
</dbReference>
<dbReference type="InterPro" id="IPR029058">
    <property type="entry name" value="AB_hydrolase_fold"/>
</dbReference>
<dbReference type="SUPFAM" id="SSF52151">
    <property type="entry name" value="FabD/lysophospholipase-like"/>
    <property type="match status" value="1"/>
</dbReference>